<evidence type="ECO:0000256" key="1">
    <source>
        <dbReference type="SAM" id="MobiDB-lite"/>
    </source>
</evidence>
<protein>
    <submittedName>
        <fullName evidence="2">Uncharacterized protein</fullName>
    </submittedName>
</protein>
<accession>A0A1Y1I8A4</accession>
<feature type="compositionally biased region" description="Polar residues" evidence="1">
    <location>
        <begin position="129"/>
        <end position="139"/>
    </location>
</feature>
<name>A0A1Y1I8A4_KLENI</name>
<dbReference type="EMBL" id="DF237223">
    <property type="protein sequence ID" value="GAQ86182.1"/>
    <property type="molecule type" value="Genomic_DNA"/>
</dbReference>
<feature type="compositionally biased region" description="Gly residues" evidence="1">
    <location>
        <begin position="154"/>
        <end position="165"/>
    </location>
</feature>
<feature type="compositionally biased region" description="Low complexity" evidence="1">
    <location>
        <begin position="166"/>
        <end position="182"/>
    </location>
</feature>
<gene>
    <name evidence="2" type="ORF">KFL_002740195</name>
</gene>
<reference evidence="2 3" key="1">
    <citation type="journal article" date="2014" name="Nat. Commun.">
        <title>Klebsormidium flaccidum genome reveals primary factors for plant terrestrial adaptation.</title>
        <authorList>
            <person name="Hori K."/>
            <person name="Maruyama F."/>
            <person name="Fujisawa T."/>
            <person name="Togashi T."/>
            <person name="Yamamoto N."/>
            <person name="Seo M."/>
            <person name="Sato S."/>
            <person name="Yamada T."/>
            <person name="Mori H."/>
            <person name="Tajima N."/>
            <person name="Moriyama T."/>
            <person name="Ikeuchi M."/>
            <person name="Watanabe M."/>
            <person name="Wada H."/>
            <person name="Kobayashi K."/>
            <person name="Saito M."/>
            <person name="Masuda T."/>
            <person name="Sasaki-Sekimoto Y."/>
            <person name="Mashiguchi K."/>
            <person name="Awai K."/>
            <person name="Shimojima M."/>
            <person name="Masuda S."/>
            <person name="Iwai M."/>
            <person name="Nobusawa T."/>
            <person name="Narise T."/>
            <person name="Kondo S."/>
            <person name="Saito H."/>
            <person name="Sato R."/>
            <person name="Murakawa M."/>
            <person name="Ihara Y."/>
            <person name="Oshima-Yamada Y."/>
            <person name="Ohtaka K."/>
            <person name="Satoh M."/>
            <person name="Sonobe K."/>
            <person name="Ishii M."/>
            <person name="Ohtani R."/>
            <person name="Kanamori-Sato M."/>
            <person name="Honoki R."/>
            <person name="Miyazaki D."/>
            <person name="Mochizuki H."/>
            <person name="Umetsu J."/>
            <person name="Higashi K."/>
            <person name="Shibata D."/>
            <person name="Kamiya Y."/>
            <person name="Sato N."/>
            <person name="Nakamura Y."/>
            <person name="Tabata S."/>
            <person name="Ida S."/>
            <person name="Kurokawa K."/>
            <person name="Ohta H."/>
        </authorList>
    </citation>
    <scope>NUCLEOTIDE SEQUENCE [LARGE SCALE GENOMIC DNA]</scope>
    <source>
        <strain evidence="2 3">NIES-2285</strain>
    </source>
</reference>
<sequence length="218" mass="22974">MTRRSPGSLPSTAHKACARCLSGSARFGVQPTATKSVLVRSALQASPAYWGESEVFWSSGPLTKGLIDTLLMIGGIESNPGMYQKPYTPSGLAEGPKFHIPPWQEVQESARPKPPDTQRFFEEWKKNRNQGAEASTRSADQPAQPQELEQLLVSGGGGEPDGEQGGTALAPSPALPTADAPPTSEPLQSAALPEHASDPQIEPAGRVAEAPPAPPRHG</sequence>
<proteinExistence type="predicted"/>
<evidence type="ECO:0000313" key="3">
    <source>
        <dbReference type="Proteomes" id="UP000054558"/>
    </source>
</evidence>
<dbReference type="AlphaFoldDB" id="A0A1Y1I8A4"/>
<feature type="compositionally biased region" description="Low complexity" evidence="1">
    <location>
        <begin position="141"/>
        <end position="152"/>
    </location>
</feature>
<feature type="region of interest" description="Disordered" evidence="1">
    <location>
        <begin position="128"/>
        <end position="218"/>
    </location>
</feature>
<organism evidence="2 3">
    <name type="scientific">Klebsormidium nitens</name>
    <name type="common">Green alga</name>
    <name type="synonym">Ulothrix nitens</name>
    <dbReference type="NCBI Taxonomy" id="105231"/>
    <lineage>
        <taxon>Eukaryota</taxon>
        <taxon>Viridiplantae</taxon>
        <taxon>Streptophyta</taxon>
        <taxon>Klebsormidiophyceae</taxon>
        <taxon>Klebsormidiales</taxon>
        <taxon>Klebsormidiaceae</taxon>
        <taxon>Klebsormidium</taxon>
    </lineage>
</organism>
<evidence type="ECO:0000313" key="2">
    <source>
        <dbReference type="EMBL" id="GAQ86182.1"/>
    </source>
</evidence>
<dbReference type="Proteomes" id="UP000054558">
    <property type="component" value="Unassembled WGS sequence"/>
</dbReference>
<keyword evidence="3" id="KW-1185">Reference proteome</keyword>